<dbReference type="InterPro" id="IPR017881">
    <property type="entry name" value="NirD"/>
</dbReference>
<evidence type="ECO:0000256" key="6">
    <source>
        <dbReference type="ARBA" id="ARBA00023063"/>
    </source>
</evidence>
<keyword evidence="9" id="KW-1185">Reference proteome</keyword>
<dbReference type="PROSITE" id="PS51300">
    <property type="entry name" value="NIRD"/>
    <property type="match status" value="1"/>
</dbReference>
<evidence type="ECO:0000256" key="4">
    <source>
        <dbReference type="ARBA" id="ARBA00023004"/>
    </source>
</evidence>
<keyword evidence="1" id="KW-0001">2Fe-2S</keyword>
<dbReference type="PANTHER" id="PTHR40562">
    <property type="match status" value="1"/>
</dbReference>
<dbReference type="Gene3D" id="2.102.10.10">
    <property type="entry name" value="Rieske [2Fe-2S] iron-sulphur domain"/>
    <property type="match status" value="1"/>
</dbReference>
<keyword evidence="6" id="KW-0534">Nitrate assimilation</keyword>
<dbReference type="EMBL" id="RSEJ01000001">
    <property type="protein sequence ID" value="NBI50970.1"/>
    <property type="molecule type" value="Genomic_DNA"/>
</dbReference>
<evidence type="ECO:0000256" key="2">
    <source>
        <dbReference type="ARBA" id="ARBA00022723"/>
    </source>
</evidence>
<sequence length="119" mass="13225">MKEPVTQEPILEEKWQTICKHSDLVKNTGVCALVDDEQVAIFYCGRSQSVYALSNYDPIGEANVMSRGIIGSVEGEVVVASPLYKQHFSLTTGECLEDPDYSLKTYPVRVAQGDIQLRI</sequence>
<gene>
    <name evidence="8" type="primary">nirD</name>
    <name evidence="8" type="ORF">EIZ48_00060</name>
</gene>
<comment type="caution">
    <text evidence="8">The sequence shown here is derived from an EMBL/GenBank/DDBJ whole genome shotgun (WGS) entry which is preliminary data.</text>
</comment>
<keyword evidence="3" id="KW-0560">Oxidoreductase</keyword>
<dbReference type="InterPro" id="IPR017941">
    <property type="entry name" value="Rieske_2Fe-2S"/>
</dbReference>
<feature type="domain" description="Rieske" evidence="7">
    <location>
        <begin position="16"/>
        <end position="117"/>
    </location>
</feature>
<dbReference type="PANTHER" id="PTHR40562:SF1">
    <property type="entry name" value="NITRITE REDUCTASE (NADH) SMALL SUBUNIT"/>
    <property type="match status" value="1"/>
</dbReference>
<evidence type="ECO:0000256" key="3">
    <source>
        <dbReference type="ARBA" id="ARBA00023002"/>
    </source>
</evidence>
<accession>A0ABW9YAP1</accession>
<evidence type="ECO:0000256" key="1">
    <source>
        <dbReference type="ARBA" id="ARBA00022714"/>
    </source>
</evidence>
<dbReference type="Proteomes" id="UP000738517">
    <property type="component" value="Unassembled WGS sequence"/>
</dbReference>
<evidence type="ECO:0000256" key="5">
    <source>
        <dbReference type="ARBA" id="ARBA00023014"/>
    </source>
</evidence>
<dbReference type="Pfam" id="PF13806">
    <property type="entry name" value="Rieske_2"/>
    <property type="match status" value="1"/>
</dbReference>
<keyword evidence="5" id="KW-0411">Iron-sulfur</keyword>
<organism evidence="8 9">
    <name type="scientific">Photobacterium alginatilyticum</name>
    <dbReference type="NCBI Taxonomy" id="1775171"/>
    <lineage>
        <taxon>Bacteria</taxon>
        <taxon>Pseudomonadati</taxon>
        <taxon>Pseudomonadota</taxon>
        <taxon>Gammaproteobacteria</taxon>
        <taxon>Vibrionales</taxon>
        <taxon>Vibrionaceae</taxon>
        <taxon>Photobacterium</taxon>
    </lineage>
</organism>
<evidence type="ECO:0000259" key="7">
    <source>
        <dbReference type="PROSITE" id="PS51296"/>
    </source>
</evidence>
<dbReference type="InterPro" id="IPR036922">
    <property type="entry name" value="Rieske_2Fe-2S_sf"/>
</dbReference>
<dbReference type="PROSITE" id="PS51296">
    <property type="entry name" value="RIESKE"/>
    <property type="match status" value="1"/>
</dbReference>
<proteinExistence type="predicted"/>
<dbReference type="NCBIfam" id="TIGR02378">
    <property type="entry name" value="nirD_assim_sml"/>
    <property type="match status" value="1"/>
</dbReference>
<keyword evidence="2" id="KW-0479">Metal-binding</keyword>
<dbReference type="InterPro" id="IPR012748">
    <property type="entry name" value="Rieske-like_NirD"/>
</dbReference>
<evidence type="ECO:0000313" key="8">
    <source>
        <dbReference type="EMBL" id="NBI50970.1"/>
    </source>
</evidence>
<reference evidence="8 9" key="1">
    <citation type="journal article" date="2017" name="Int. J. Syst. Evol. Microbiol.">
        <title>Photobacterium alginatilyticum sp. nov., a marine bacterium isolated from bottom seawater.</title>
        <authorList>
            <person name="Wang X."/>
            <person name="Wang Y."/>
            <person name="Yang X."/>
            <person name="Sun H."/>
            <person name="Li B."/>
            <person name="Zhang X.H."/>
        </authorList>
    </citation>
    <scope>NUCLEOTIDE SEQUENCE [LARGE SCALE GENOMIC DNA]</scope>
    <source>
        <strain evidence="8 9">P03D4</strain>
    </source>
</reference>
<protein>
    <submittedName>
        <fullName evidence="8">Nitrite reductase small subunit NirD</fullName>
    </submittedName>
</protein>
<evidence type="ECO:0000313" key="9">
    <source>
        <dbReference type="Proteomes" id="UP000738517"/>
    </source>
</evidence>
<keyword evidence="4" id="KW-0408">Iron</keyword>
<dbReference type="SUPFAM" id="SSF50022">
    <property type="entry name" value="ISP domain"/>
    <property type="match status" value="1"/>
</dbReference>
<name>A0ABW9YAP1_9GAMM</name>
<dbReference type="CDD" id="cd03529">
    <property type="entry name" value="Rieske_NirD"/>
    <property type="match status" value="1"/>
</dbReference>